<proteinExistence type="predicted"/>
<organism evidence="1">
    <name type="scientific">Brassica napus</name>
    <name type="common">Rape</name>
    <dbReference type="NCBI Taxonomy" id="3708"/>
    <lineage>
        <taxon>Eukaryota</taxon>
        <taxon>Viridiplantae</taxon>
        <taxon>Streptophyta</taxon>
        <taxon>Embryophyta</taxon>
        <taxon>Tracheophyta</taxon>
        <taxon>Spermatophyta</taxon>
        <taxon>Magnoliopsida</taxon>
        <taxon>eudicotyledons</taxon>
        <taxon>Gunneridae</taxon>
        <taxon>Pentapetalae</taxon>
        <taxon>rosids</taxon>
        <taxon>malvids</taxon>
        <taxon>Brassicales</taxon>
        <taxon>Brassicaceae</taxon>
        <taxon>Brassiceae</taxon>
        <taxon>Brassica</taxon>
    </lineage>
</organism>
<name>A0A817AAW2_BRANA</name>
<gene>
    <name evidence="1" type="ORF">DARMORV10_A08P17600.1</name>
</gene>
<evidence type="ECO:0000313" key="1">
    <source>
        <dbReference type="EMBL" id="CAF2240640.1"/>
    </source>
</evidence>
<feature type="non-terminal residue" evidence="1">
    <location>
        <position position="1"/>
    </location>
</feature>
<dbReference type="AlphaFoldDB" id="A0A817AAW2"/>
<protein>
    <submittedName>
        <fullName evidence="1">(rape) hypothetical protein</fullName>
    </submittedName>
</protein>
<sequence length="87" mass="9599">SGIPALRAGFLLHMILLGVTFDGCCWEMLHLMVDTGYAMYILVSIDCAVPLSSLVVRDGPGELIIPARDTMAMRSFEASSEFFFYFA</sequence>
<dbReference type="Proteomes" id="UP001295469">
    <property type="component" value="Chromosome A08"/>
</dbReference>
<reference evidence="1" key="1">
    <citation type="submission" date="2021-01" db="EMBL/GenBank/DDBJ databases">
        <authorList>
            <consortium name="Genoscope - CEA"/>
            <person name="William W."/>
        </authorList>
    </citation>
    <scope>NUCLEOTIDE SEQUENCE</scope>
</reference>
<accession>A0A817AAW2</accession>
<dbReference type="EMBL" id="HG994362">
    <property type="protein sequence ID" value="CAF2240640.1"/>
    <property type="molecule type" value="Genomic_DNA"/>
</dbReference>